<protein>
    <recommendedName>
        <fullName evidence="1">SGNH hydrolase-type esterase domain-containing protein</fullName>
    </recommendedName>
</protein>
<dbReference type="OrthoDB" id="10204079at2759"/>
<proteinExistence type="predicted"/>
<feature type="domain" description="SGNH hydrolase-type esterase" evidence="1">
    <location>
        <begin position="37"/>
        <end position="172"/>
    </location>
</feature>
<gene>
    <name evidence="2" type="ORF">KP79_PYT04895</name>
</gene>
<evidence type="ECO:0000313" key="3">
    <source>
        <dbReference type="Proteomes" id="UP000242188"/>
    </source>
</evidence>
<comment type="caution">
    <text evidence="2">The sequence shown here is derived from an EMBL/GenBank/DDBJ whole genome shotgun (WGS) entry which is preliminary data.</text>
</comment>
<dbReference type="SUPFAM" id="SSF52266">
    <property type="entry name" value="SGNH hydrolase"/>
    <property type="match status" value="1"/>
</dbReference>
<dbReference type="InterPro" id="IPR036514">
    <property type="entry name" value="SGNH_hydro_sf"/>
</dbReference>
<dbReference type="AlphaFoldDB" id="A0A210PGU9"/>
<dbReference type="InterPro" id="IPR013830">
    <property type="entry name" value="SGNH_hydro"/>
</dbReference>
<organism evidence="2 3">
    <name type="scientific">Mizuhopecten yessoensis</name>
    <name type="common">Japanese scallop</name>
    <name type="synonym">Patinopecten yessoensis</name>
    <dbReference type="NCBI Taxonomy" id="6573"/>
    <lineage>
        <taxon>Eukaryota</taxon>
        <taxon>Metazoa</taxon>
        <taxon>Spiralia</taxon>
        <taxon>Lophotrochozoa</taxon>
        <taxon>Mollusca</taxon>
        <taxon>Bivalvia</taxon>
        <taxon>Autobranchia</taxon>
        <taxon>Pteriomorphia</taxon>
        <taxon>Pectinida</taxon>
        <taxon>Pectinoidea</taxon>
        <taxon>Pectinidae</taxon>
        <taxon>Mizuhopecten</taxon>
    </lineage>
</organism>
<reference evidence="2 3" key="1">
    <citation type="journal article" date="2017" name="Nat. Ecol. Evol.">
        <title>Scallop genome provides insights into evolution of bilaterian karyotype and development.</title>
        <authorList>
            <person name="Wang S."/>
            <person name="Zhang J."/>
            <person name="Jiao W."/>
            <person name="Li J."/>
            <person name="Xun X."/>
            <person name="Sun Y."/>
            <person name="Guo X."/>
            <person name="Huan P."/>
            <person name="Dong B."/>
            <person name="Zhang L."/>
            <person name="Hu X."/>
            <person name="Sun X."/>
            <person name="Wang J."/>
            <person name="Zhao C."/>
            <person name="Wang Y."/>
            <person name="Wang D."/>
            <person name="Huang X."/>
            <person name="Wang R."/>
            <person name="Lv J."/>
            <person name="Li Y."/>
            <person name="Zhang Z."/>
            <person name="Liu B."/>
            <person name="Lu W."/>
            <person name="Hui Y."/>
            <person name="Liang J."/>
            <person name="Zhou Z."/>
            <person name="Hou R."/>
            <person name="Li X."/>
            <person name="Liu Y."/>
            <person name="Li H."/>
            <person name="Ning X."/>
            <person name="Lin Y."/>
            <person name="Zhao L."/>
            <person name="Xing Q."/>
            <person name="Dou J."/>
            <person name="Li Y."/>
            <person name="Mao J."/>
            <person name="Guo H."/>
            <person name="Dou H."/>
            <person name="Li T."/>
            <person name="Mu C."/>
            <person name="Jiang W."/>
            <person name="Fu Q."/>
            <person name="Fu X."/>
            <person name="Miao Y."/>
            <person name="Liu J."/>
            <person name="Yu Q."/>
            <person name="Li R."/>
            <person name="Liao H."/>
            <person name="Li X."/>
            <person name="Kong Y."/>
            <person name="Jiang Z."/>
            <person name="Chourrout D."/>
            <person name="Li R."/>
            <person name="Bao Z."/>
        </authorList>
    </citation>
    <scope>NUCLEOTIDE SEQUENCE [LARGE SCALE GENOMIC DNA]</scope>
    <source>
        <strain evidence="2 3">PY_sf001</strain>
    </source>
</reference>
<dbReference type="Gene3D" id="3.40.50.1110">
    <property type="entry name" value="SGNH hydrolase"/>
    <property type="match status" value="1"/>
</dbReference>
<name>A0A210PGU9_MIZYE</name>
<evidence type="ECO:0000313" key="2">
    <source>
        <dbReference type="EMBL" id="OWF35686.1"/>
    </source>
</evidence>
<dbReference type="Proteomes" id="UP000242188">
    <property type="component" value="Unassembled WGS sequence"/>
</dbReference>
<accession>A0A210PGU9</accession>
<dbReference type="Pfam" id="PF13472">
    <property type="entry name" value="Lipase_GDSL_2"/>
    <property type="match status" value="1"/>
</dbReference>
<sequence length="199" mass="22987">MANKTVLVWGHSLIRRMGQYCDEQTSTTNLGFRQDSHSIQMVGYSGGTIDTLRRYMGDIHFYRPDVICLQIAGNDLSRPELTPDVVFKNFTSLIEQLFAAPFVQYVVVFELFTRLRTRSHRGDVDIHVYNQRVKELNSRLSSGLDGSVFCKFWRHDRMADLTRLYDSDGVHFKRQHPYFKSVRGGVLFGLKASDMAPHF</sequence>
<dbReference type="EMBL" id="NEDP02076713">
    <property type="protein sequence ID" value="OWF35686.1"/>
    <property type="molecule type" value="Genomic_DNA"/>
</dbReference>
<evidence type="ECO:0000259" key="1">
    <source>
        <dbReference type="Pfam" id="PF13472"/>
    </source>
</evidence>
<keyword evidence="3" id="KW-1185">Reference proteome</keyword>